<reference evidence="1 2" key="1">
    <citation type="journal article" date="2022" name="bioRxiv">
        <title>The genome of the oomycete Peronosclerospora sorghi, a cosmopolitan pathogen of maize and sorghum, is inflated with dispersed pseudogenes.</title>
        <authorList>
            <person name="Fletcher K."/>
            <person name="Martin F."/>
            <person name="Isakeit T."/>
            <person name="Cavanaugh K."/>
            <person name="Magill C."/>
            <person name="Michelmore R."/>
        </authorList>
    </citation>
    <scope>NUCLEOTIDE SEQUENCE [LARGE SCALE GENOMIC DNA]</scope>
    <source>
        <strain evidence="1">P6</strain>
    </source>
</reference>
<gene>
    <name evidence="1" type="ORF">PsorP6_010985</name>
</gene>
<name>A0ACC0VWG3_9STRA</name>
<proteinExistence type="predicted"/>
<sequence length="147" mass="15855">MRPVVDEVHGILTGSPQAKEAKGIPRSVPSRPTEGASEDMALDRRRGALARLLDERSQIRSPETLVVESSKALGGHKVVTGSGVTSALQNAESLQGRWYDKGKLSVDRDNSSSQDMPSLSQIRREVAFVYGSDPYVVCALVGKTYGK</sequence>
<dbReference type="Proteomes" id="UP001163321">
    <property type="component" value="Chromosome 6"/>
</dbReference>
<evidence type="ECO:0000313" key="1">
    <source>
        <dbReference type="EMBL" id="KAI9910592.1"/>
    </source>
</evidence>
<protein>
    <submittedName>
        <fullName evidence="1">Uncharacterized protein</fullName>
    </submittedName>
</protein>
<comment type="caution">
    <text evidence="1">The sequence shown here is derived from an EMBL/GenBank/DDBJ whole genome shotgun (WGS) entry which is preliminary data.</text>
</comment>
<organism evidence="1 2">
    <name type="scientific">Peronosclerospora sorghi</name>
    <dbReference type="NCBI Taxonomy" id="230839"/>
    <lineage>
        <taxon>Eukaryota</taxon>
        <taxon>Sar</taxon>
        <taxon>Stramenopiles</taxon>
        <taxon>Oomycota</taxon>
        <taxon>Peronosporomycetes</taxon>
        <taxon>Peronosporales</taxon>
        <taxon>Peronosporaceae</taxon>
        <taxon>Peronosclerospora</taxon>
    </lineage>
</organism>
<accession>A0ACC0VWG3</accession>
<dbReference type="EMBL" id="CM047585">
    <property type="protein sequence ID" value="KAI9910592.1"/>
    <property type="molecule type" value="Genomic_DNA"/>
</dbReference>
<keyword evidence="2" id="KW-1185">Reference proteome</keyword>
<evidence type="ECO:0000313" key="2">
    <source>
        <dbReference type="Proteomes" id="UP001163321"/>
    </source>
</evidence>